<dbReference type="SUPFAM" id="SSF52799">
    <property type="entry name" value="(Phosphotyrosine protein) phosphatases II"/>
    <property type="match status" value="1"/>
</dbReference>
<dbReference type="Gene3D" id="2.60.40.10">
    <property type="entry name" value="Immunoglobulins"/>
    <property type="match status" value="2"/>
</dbReference>
<dbReference type="PANTHER" id="PTHR26391">
    <property type="entry name" value="INACTIVE TYROSINE-PROTEIN KINASE 7"/>
    <property type="match status" value="1"/>
</dbReference>
<dbReference type="SUPFAM" id="SSF49265">
    <property type="entry name" value="Fibronectin type III"/>
    <property type="match status" value="1"/>
</dbReference>
<proteinExistence type="predicted"/>
<evidence type="ECO:0000313" key="6">
    <source>
        <dbReference type="EMBL" id="PIK34678.1"/>
    </source>
</evidence>
<keyword evidence="6" id="KW-0675">Receptor</keyword>
<dbReference type="InterPro" id="IPR029021">
    <property type="entry name" value="Prot-tyrosine_phosphatase-like"/>
</dbReference>
<sequence>MGYITKGVLLENWGKGLVDAAYTRKNPGVTVPVTCTAAKGPSPSYINQLNFVLSRDHENLDDNGISGEEFFGNATTRTAPFMVDNVTDGQTLYCQLRKDDNKYAVYNITIYVFDLPVLKSAPKKGSITNSTVTISWSAWDEQNEDGDPPVIGYTPYYKLASEQDWSIQDTSTSIKALNFTFTALTPEKRYSFSVAAVREGEMGEGPKSPMLNATTICTVPLSGPREVQATVTGERQENVEITWQVPSDKQVNCGSGVSKFIIYYSSNDVEPYDEGTKDILDPDATSYIFENLMVGMTYTFQMTLTTAGGESPFSDEVTHLLPSNIFVIPEIMKQMYTSLSVVLYLHKLVFNTSAKALSWAFPSAGLIAGSTIGAFLLIVLLVLLVIYLWRKSKSDKGMNDSQATRTKFGTSSSAFNPDVEPVTVITEEDGDNLYLNIEKPVPILVTNLETYMKNCEESKSNTLEQQFQGFNKGKQFASEVGEEDDNRQKNRFKNMIAYALRRVILEKLEGDPHSDYYNANYIKNAEEFNAFIACQDQILHPLTTSENGDTGESVKYSHADKPD</sequence>
<dbReference type="InterPro" id="IPR000242">
    <property type="entry name" value="PTP_cat"/>
</dbReference>
<dbReference type="Gene3D" id="3.90.190.10">
    <property type="entry name" value="Protein tyrosine phosphatase superfamily"/>
    <property type="match status" value="1"/>
</dbReference>
<dbReference type="InterPro" id="IPR003961">
    <property type="entry name" value="FN3_dom"/>
</dbReference>
<dbReference type="AlphaFoldDB" id="A0A2G8JG19"/>
<dbReference type="Proteomes" id="UP000230750">
    <property type="component" value="Unassembled WGS sequence"/>
</dbReference>
<feature type="domain" description="Tyrosine-protein phosphatase" evidence="4">
    <location>
        <begin position="463"/>
        <end position="549"/>
    </location>
</feature>
<evidence type="ECO:0000313" key="7">
    <source>
        <dbReference type="Proteomes" id="UP000230750"/>
    </source>
</evidence>
<evidence type="ECO:0000259" key="4">
    <source>
        <dbReference type="PROSITE" id="PS50055"/>
    </source>
</evidence>
<organism evidence="6 7">
    <name type="scientific">Stichopus japonicus</name>
    <name type="common">Sea cucumber</name>
    <dbReference type="NCBI Taxonomy" id="307972"/>
    <lineage>
        <taxon>Eukaryota</taxon>
        <taxon>Metazoa</taxon>
        <taxon>Echinodermata</taxon>
        <taxon>Eleutherozoa</taxon>
        <taxon>Echinozoa</taxon>
        <taxon>Holothuroidea</taxon>
        <taxon>Aspidochirotacea</taxon>
        <taxon>Aspidochirotida</taxon>
        <taxon>Stichopodidae</taxon>
        <taxon>Apostichopus</taxon>
    </lineage>
</organism>
<dbReference type="EMBL" id="MRZV01002107">
    <property type="protein sequence ID" value="PIK34678.1"/>
    <property type="molecule type" value="Genomic_DNA"/>
</dbReference>
<feature type="transmembrane region" description="Helical" evidence="3">
    <location>
        <begin position="367"/>
        <end position="389"/>
    </location>
</feature>
<evidence type="ECO:0000256" key="3">
    <source>
        <dbReference type="SAM" id="Phobius"/>
    </source>
</evidence>
<feature type="domain" description="Fibronectin type-III" evidence="5">
    <location>
        <begin position="118"/>
        <end position="221"/>
    </location>
</feature>
<dbReference type="STRING" id="307972.A0A2G8JG19"/>
<protein>
    <submittedName>
        <fullName evidence="6">Putative receptor-type tyrosine-protein phosphatase U-like</fullName>
    </submittedName>
</protein>
<accession>A0A2G8JG19</accession>
<dbReference type="SMART" id="SM00060">
    <property type="entry name" value="FN3"/>
    <property type="match status" value="2"/>
</dbReference>
<keyword evidence="3" id="KW-1133">Transmembrane helix</keyword>
<evidence type="ECO:0000256" key="1">
    <source>
        <dbReference type="ARBA" id="ARBA00022912"/>
    </source>
</evidence>
<gene>
    <name evidence="6" type="ORF">BSL78_28502</name>
</gene>
<dbReference type="Pfam" id="PF00041">
    <property type="entry name" value="fn3"/>
    <property type="match status" value="2"/>
</dbReference>
<evidence type="ECO:0000259" key="5">
    <source>
        <dbReference type="PROSITE" id="PS50853"/>
    </source>
</evidence>
<name>A0A2G8JG19_STIJA</name>
<reference evidence="6 7" key="1">
    <citation type="journal article" date="2017" name="PLoS Biol.">
        <title>The sea cucumber genome provides insights into morphological evolution and visceral regeneration.</title>
        <authorList>
            <person name="Zhang X."/>
            <person name="Sun L."/>
            <person name="Yuan J."/>
            <person name="Sun Y."/>
            <person name="Gao Y."/>
            <person name="Zhang L."/>
            <person name="Li S."/>
            <person name="Dai H."/>
            <person name="Hamel J.F."/>
            <person name="Liu C."/>
            <person name="Yu Y."/>
            <person name="Liu S."/>
            <person name="Lin W."/>
            <person name="Guo K."/>
            <person name="Jin S."/>
            <person name="Xu P."/>
            <person name="Storey K.B."/>
            <person name="Huan P."/>
            <person name="Zhang T."/>
            <person name="Zhou Y."/>
            <person name="Zhang J."/>
            <person name="Lin C."/>
            <person name="Li X."/>
            <person name="Xing L."/>
            <person name="Huo D."/>
            <person name="Sun M."/>
            <person name="Wang L."/>
            <person name="Mercier A."/>
            <person name="Li F."/>
            <person name="Yang H."/>
            <person name="Xiang J."/>
        </authorList>
    </citation>
    <scope>NUCLEOTIDE SEQUENCE [LARGE SCALE GENOMIC DNA]</scope>
    <source>
        <strain evidence="6">Shaxun</strain>
        <tissue evidence="6">Muscle</tissue>
    </source>
</reference>
<dbReference type="InterPro" id="IPR036116">
    <property type="entry name" value="FN3_sf"/>
</dbReference>
<dbReference type="PROSITE" id="PS50055">
    <property type="entry name" value="TYR_PHOSPHATASE_PTP"/>
    <property type="match status" value="1"/>
</dbReference>
<dbReference type="Pfam" id="PF00102">
    <property type="entry name" value="Y_phosphatase"/>
    <property type="match status" value="1"/>
</dbReference>
<keyword evidence="7" id="KW-1185">Reference proteome</keyword>
<keyword evidence="1" id="KW-0378">Hydrolase</keyword>
<dbReference type="PANTHER" id="PTHR26391:SF18">
    <property type="entry name" value="PROTEIN KINASE RECEPTOR TIE-1, PUTATIVE-RELATED"/>
    <property type="match status" value="1"/>
</dbReference>
<evidence type="ECO:0000256" key="2">
    <source>
        <dbReference type="SAM" id="MobiDB-lite"/>
    </source>
</evidence>
<dbReference type="GO" id="GO:0004725">
    <property type="term" value="F:protein tyrosine phosphatase activity"/>
    <property type="evidence" value="ECO:0007669"/>
    <property type="project" value="InterPro"/>
</dbReference>
<keyword evidence="3" id="KW-0472">Membrane</keyword>
<feature type="region of interest" description="Disordered" evidence="2">
    <location>
        <begin position="542"/>
        <end position="563"/>
    </location>
</feature>
<dbReference type="PROSITE" id="PS50853">
    <property type="entry name" value="FN3"/>
    <property type="match status" value="2"/>
</dbReference>
<keyword evidence="3" id="KW-0812">Transmembrane</keyword>
<dbReference type="InterPro" id="IPR013783">
    <property type="entry name" value="Ig-like_fold"/>
</dbReference>
<comment type="caution">
    <text evidence="6">The sequence shown here is derived from an EMBL/GenBank/DDBJ whole genome shotgun (WGS) entry which is preliminary data.</text>
</comment>
<keyword evidence="1" id="KW-0904">Protein phosphatase</keyword>
<dbReference type="OrthoDB" id="6043889at2759"/>
<dbReference type="CDD" id="cd00063">
    <property type="entry name" value="FN3"/>
    <property type="match status" value="2"/>
</dbReference>
<feature type="domain" description="Fibronectin type-III" evidence="5">
    <location>
        <begin position="223"/>
        <end position="324"/>
    </location>
</feature>